<keyword evidence="2" id="KW-0732">Signal</keyword>
<keyword evidence="8" id="KW-1133">Transmembrane helix</keyword>
<dbReference type="InterPro" id="IPR050906">
    <property type="entry name" value="Notch_signaling"/>
</dbReference>
<keyword evidence="6" id="KW-0768">Sushi</keyword>
<dbReference type="CDD" id="cd00054">
    <property type="entry name" value="EGF_CA"/>
    <property type="match status" value="2"/>
</dbReference>
<organism evidence="12 13">
    <name type="scientific">Acanthaster planci</name>
    <name type="common">Crown-of-thorns starfish</name>
    <dbReference type="NCBI Taxonomy" id="133434"/>
    <lineage>
        <taxon>Eukaryota</taxon>
        <taxon>Metazoa</taxon>
        <taxon>Echinodermata</taxon>
        <taxon>Eleutherozoa</taxon>
        <taxon>Asterozoa</taxon>
        <taxon>Asteroidea</taxon>
        <taxon>Valvatacea</taxon>
        <taxon>Valvatida</taxon>
        <taxon>Acanthasteridae</taxon>
        <taxon>Acanthaster</taxon>
    </lineage>
</organism>
<dbReference type="PROSITE" id="PS01186">
    <property type="entry name" value="EGF_2"/>
    <property type="match status" value="1"/>
</dbReference>
<feature type="transmembrane region" description="Helical" evidence="8">
    <location>
        <begin position="1356"/>
        <end position="1382"/>
    </location>
</feature>
<evidence type="ECO:0000313" key="13">
    <source>
        <dbReference type="RefSeq" id="XP_022081937.1"/>
    </source>
</evidence>
<evidence type="ECO:0000259" key="10">
    <source>
        <dbReference type="PROSITE" id="PS50026"/>
    </source>
</evidence>
<feature type="domain" description="EGF-like" evidence="10">
    <location>
        <begin position="1206"/>
        <end position="1245"/>
    </location>
</feature>
<feature type="region of interest" description="Disordered" evidence="7">
    <location>
        <begin position="1425"/>
        <end position="1458"/>
    </location>
</feature>
<dbReference type="PROSITE" id="PS00010">
    <property type="entry name" value="ASX_HYDROXYL"/>
    <property type="match status" value="1"/>
</dbReference>
<accession>A0A8B7XP43</accession>
<dbReference type="InterPro" id="IPR000742">
    <property type="entry name" value="EGF"/>
</dbReference>
<feature type="compositionally biased region" description="Acidic residues" evidence="7">
    <location>
        <begin position="28"/>
        <end position="42"/>
    </location>
</feature>
<evidence type="ECO:0000259" key="11">
    <source>
        <dbReference type="PROSITE" id="PS50923"/>
    </source>
</evidence>
<feature type="compositionally biased region" description="Basic and acidic residues" evidence="7">
    <location>
        <begin position="941"/>
        <end position="953"/>
    </location>
</feature>
<dbReference type="InterPro" id="IPR049883">
    <property type="entry name" value="NOTCH1_EGF-like"/>
</dbReference>
<comment type="caution">
    <text evidence="5">Lacks conserved residue(s) required for the propagation of feature annotation.</text>
</comment>
<dbReference type="CDD" id="cd00033">
    <property type="entry name" value="CCP"/>
    <property type="match status" value="1"/>
</dbReference>
<feature type="compositionally biased region" description="Acidic residues" evidence="7">
    <location>
        <begin position="180"/>
        <end position="195"/>
    </location>
</feature>
<feature type="compositionally biased region" description="Basic and acidic residues" evidence="7">
    <location>
        <begin position="163"/>
        <end position="173"/>
    </location>
</feature>
<dbReference type="SMART" id="SM00200">
    <property type="entry name" value="SEA"/>
    <property type="match status" value="1"/>
</dbReference>
<dbReference type="PROSITE" id="PS50024">
    <property type="entry name" value="SEA"/>
    <property type="match status" value="1"/>
</dbReference>
<feature type="disulfide bond" evidence="5">
    <location>
        <begin position="1316"/>
        <end position="1333"/>
    </location>
</feature>
<dbReference type="SUPFAM" id="SSF57196">
    <property type="entry name" value="EGF/Laminin"/>
    <property type="match status" value="2"/>
</dbReference>
<feature type="compositionally biased region" description="Pro residues" evidence="7">
    <location>
        <begin position="1625"/>
        <end position="1640"/>
    </location>
</feature>
<dbReference type="PROSITE" id="PS50923">
    <property type="entry name" value="SUSHI"/>
    <property type="match status" value="1"/>
</dbReference>
<feature type="region of interest" description="Disordered" evidence="7">
    <location>
        <begin position="540"/>
        <end position="565"/>
    </location>
</feature>
<dbReference type="GO" id="GO:0005112">
    <property type="term" value="F:Notch binding"/>
    <property type="evidence" value="ECO:0007669"/>
    <property type="project" value="TreeGrafter"/>
</dbReference>
<dbReference type="GeneID" id="110974526"/>
<dbReference type="InterPro" id="IPR000082">
    <property type="entry name" value="SEA_dom"/>
</dbReference>
<feature type="disulfide bond" evidence="6">
    <location>
        <begin position="841"/>
        <end position="868"/>
    </location>
</feature>
<feature type="domain" description="Sushi" evidence="11">
    <location>
        <begin position="821"/>
        <end position="870"/>
    </location>
</feature>
<dbReference type="FunFam" id="2.10.25.10:FF:000038">
    <property type="entry name" value="Fibrillin 2"/>
    <property type="match status" value="1"/>
</dbReference>
<dbReference type="Pfam" id="PF00084">
    <property type="entry name" value="Sushi"/>
    <property type="match status" value="1"/>
</dbReference>
<dbReference type="SMART" id="SM00032">
    <property type="entry name" value="CCP"/>
    <property type="match status" value="1"/>
</dbReference>
<sequence>MAWEEMFQMFPDGFPFGDGTFPSFGPGDADDGDTVPVNEDEETTRPEGEGNEDGPGDEGPVRPGPDGGDNLPPGHGNIRPDTNGRNGSVISTDRDIPWQQLLGQFFEWLEAERDSWPWNMNTGGNEEMMPGTNEDESTRPRPSESDMRPGDDGEVDFENSEESETRSDDHEAEVGPGNEGGEDDEEMAGDHDEETTPGGTGGETSEEAYSPLEGVTQLIGLVSGRNPTSNHTSIGSLPWQQLFDLFPGGVPFADGEISVTQFINVFPRGLPDVGNFTRRVPLSDVLNNRSSERPVQGNSTFPWIGAAQTSLLGVGDRELTWEALYQRLPNGLPIGNEVVPWDALLMLFPNGPPIADDESGDGWTGQVPQNFLNLGDGSVTWEDLFEIYPNGVPAGDYVISWEVLFTIFPNGLPLEDGGTSGEPAVNMPRPMAWTGMIPSEILDLGDGSLTWEQLQQQFPDGIPLGNETITWEVLFMMFPDGPPVASYDWSWLVSGFLLGRPLEDGNGQENPNPGTGAMNGHPWEDLLDVILTWLPSFPDDWSDDGGTPNDNPGNGGIPGVRPPSGGQWSGLIPTGLFDFGNGSETWEQLVEQIPGGLPFDTGNIPWETLFSLFPSGLQPRLEEWPWSLDQMFTGNNGMPPNMGGVSEHTQEQLRPLIQMLLEKLWSGEILIDMIVHFQAGEIPWQDIALIFPNGISFGDITVPWQELIDLFGGDGYGGMSGGSGHEGMMPKPCLRFPFGEFIPRHPYYSSDSGGSSSMSRGDSSSEMESGSGGMMPGSGEAVGMMPGGGEAPGIVPGSGEAGGMMPGNGEAGGMMPGSDGVSNMMPAGKAPTEGDMVYFFCQPGYKLIGSPSITCSCDGTWNGLSPRCKAITKPTVMPDNTTPFAEFTTLDSDDQTSGIFKQELTTINPFKETTSALEEVTMLGEMEFSTTIMVDEVTEDSSEHPNLETDEPKGSMTSPTVQQTDSKTQAKELTTSPNPKLQSTDQPGDPTISPQPKLQTTVQPSDASTSPQQKTQTSLPSNNPTTVPPGESQSTSNIETTNNPCSSNPCAEKANSQCVTTDQGAFACSCLPQFFESDGQCEPSQSFSGTLRITQIDSQPADFTEELQDPSSETFKSMAASMEKTIDSIYLTSSPAIAERYLGSTVLGFKNGSIVVDYIAHLNNTQDESTDDPTVLESAFEEAYMKSTKSGSLNITVDVAASTVTDLDECALSDTNDCSSNATCINLPGSFTCQCHAGFQDVSATPGRPGRSCTVSKPSVCSTSNVECSRNATCYDTDTRPEGYSCQCRIGFADRSPQVILKPGRICEEFCPSSNCFNGGSCVNIYETGEQICSCPDGYTGLRCEEAEQTGLSDTLILVISLTSVASLVIICVGLLLCFTFYHRQTKKNIKRLSLRSYPVKRDLSRFVRDEEVWDPITVETRSQDSRQSLVRESLHQDDYLRPGPSSEPRHLNYPNDIGEDNPDFIEEEFESQSKYIADAMSKLPEVERRMRKEVRSLGNYNFGQEPDYRDNFVRPYMAPEVIPIDQYLQDPRRYKVYDDESRGYGYGRPKRPTIEHHHGNRMSLQQDLRGSRMYLPNDNVAMPTQHDSYPMEDFSSPRQSVHPTAQYPPASRAYLPPSKTAIPLPQPPPPPPLPPVPRN</sequence>
<dbReference type="GO" id="GO:0005509">
    <property type="term" value="F:calcium ion binding"/>
    <property type="evidence" value="ECO:0007669"/>
    <property type="project" value="InterPro"/>
</dbReference>
<dbReference type="PROSITE" id="PS01187">
    <property type="entry name" value="EGF_CA"/>
    <property type="match status" value="1"/>
</dbReference>
<feature type="domain" description="EGF-like" evidence="10">
    <location>
        <begin position="1308"/>
        <end position="1345"/>
    </location>
</feature>
<evidence type="ECO:0000256" key="1">
    <source>
        <dbReference type="ARBA" id="ARBA00022536"/>
    </source>
</evidence>
<feature type="compositionally biased region" description="Basic and acidic residues" evidence="7">
    <location>
        <begin position="136"/>
        <end position="151"/>
    </location>
</feature>
<feature type="region of interest" description="Disordered" evidence="7">
    <location>
        <begin position="117"/>
        <end position="207"/>
    </location>
</feature>
<dbReference type="InterPro" id="IPR035976">
    <property type="entry name" value="Sushi/SCR/CCP_sf"/>
</dbReference>
<dbReference type="Pfam" id="PF07645">
    <property type="entry name" value="EGF_CA"/>
    <property type="match status" value="1"/>
</dbReference>
<dbReference type="PROSITE" id="PS00022">
    <property type="entry name" value="EGF_1"/>
    <property type="match status" value="1"/>
</dbReference>
<feature type="compositionally biased region" description="Low complexity" evidence="7">
    <location>
        <begin position="749"/>
        <end position="769"/>
    </location>
</feature>
<feature type="compositionally biased region" description="Low complexity" evidence="7">
    <location>
        <begin position="68"/>
        <end position="77"/>
    </location>
</feature>
<dbReference type="InterPro" id="IPR001881">
    <property type="entry name" value="EGF-like_Ca-bd_dom"/>
</dbReference>
<dbReference type="InterPro" id="IPR036364">
    <property type="entry name" value="SEA_dom_sf"/>
</dbReference>
<dbReference type="RefSeq" id="XP_022081937.1">
    <property type="nucleotide sequence ID" value="XM_022226245.1"/>
</dbReference>
<reference evidence="13" key="1">
    <citation type="submission" date="2025-08" db="UniProtKB">
        <authorList>
            <consortium name="RefSeq"/>
        </authorList>
    </citation>
    <scope>IDENTIFICATION</scope>
</reference>
<feature type="domain" description="EGF-like" evidence="10">
    <location>
        <begin position="1041"/>
        <end position="1082"/>
    </location>
</feature>
<feature type="domain" description="SEA" evidence="9">
    <location>
        <begin position="1083"/>
        <end position="1209"/>
    </location>
</feature>
<dbReference type="InterPro" id="IPR018097">
    <property type="entry name" value="EGF_Ca-bd_CS"/>
</dbReference>
<feature type="domain" description="EGF-like" evidence="10">
    <location>
        <begin position="1257"/>
        <end position="1298"/>
    </location>
</feature>
<keyword evidence="8" id="KW-0812">Transmembrane</keyword>
<evidence type="ECO:0000313" key="12">
    <source>
        <dbReference type="Proteomes" id="UP000694845"/>
    </source>
</evidence>
<proteinExistence type="predicted"/>
<feature type="region of interest" description="Disordered" evidence="7">
    <location>
        <begin position="749"/>
        <end position="780"/>
    </location>
</feature>
<dbReference type="PROSITE" id="PS50026">
    <property type="entry name" value="EGF_3"/>
    <property type="match status" value="4"/>
</dbReference>
<dbReference type="Gene3D" id="2.10.25.10">
    <property type="entry name" value="Laminin"/>
    <property type="match status" value="3"/>
</dbReference>
<name>A0A8B7XP43_ACAPL</name>
<dbReference type="SMART" id="SM00181">
    <property type="entry name" value="EGF"/>
    <property type="match status" value="4"/>
</dbReference>
<gene>
    <name evidence="13" type="primary">LOC110974526</name>
</gene>
<dbReference type="InterPro" id="IPR000436">
    <property type="entry name" value="Sushi_SCR_CCP_dom"/>
</dbReference>
<keyword evidence="12" id="KW-1185">Reference proteome</keyword>
<feature type="compositionally biased region" description="Polar residues" evidence="7">
    <location>
        <begin position="955"/>
        <end position="1047"/>
    </location>
</feature>
<dbReference type="PANTHER" id="PTHR24044">
    <property type="entry name" value="NOTCH LIGAND FAMILY MEMBER"/>
    <property type="match status" value="1"/>
</dbReference>
<dbReference type="InterPro" id="IPR000152">
    <property type="entry name" value="EGF-type_Asp/Asn_hydroxyl_site"/>
</dbReference>
<keyword evidence="3" id="KW-0677">Repeat</keyword>
<protein>
    <submittedName>
        <fullName evidence="13">Uncharacterized protein LOC110974526</fullName>
    </submittedName>
</protein>
<evidence type="ECO:0000256" key="4">
    <source>
        <dbReference type="ARBA" id="ARBA00023157"/>
    </source>
</evidence>
<feature type="compositionally biased region" description="Acidic residues" evidence="7">
    <location>
        <begin position="152"/>
        <end position="162"/>
    </location>
</feature>
<feature type="region of interest" description="Disordered" evidence="7">
    <location>
        <begin position="1540"/>
        <end position="1562"/>
    </location>
</feature>
<evidence type="ECO:0000256" key="5">
    <source>
        <dbReference type="PROSITE-ProRule" id="PRU00076"/>
    </source>
</evidence>
<dbReference type="OrthoDB" id="6516201at2759"/>
<dbReference type="Pfam" id="PF01390">
    <property type="entry name" value="SEA"/>
    <property type="match status" value="1"/>
</dbReference>
<evidence type="ECO:0000256" key="2">
    <source>
        <dbReference type="ARBA" id="ARBA00022729"/>
    </source>
</evidence>
<dbReference type="Gene3D" id="2.10.70.10">
    <property type="entry name" value="Complement Module, domain 1"/>
    <property type="match status" value="1"/>
</dbReference>
<feature type="region of interest" description="Disordered" evidence="7">
    <location>
        <begin position="1578"/>
        <end position="1640"/>
    </location>
</feature>
<evidence type="ECO:0000256" key="3">
    <source>
        <dbReference type="ARBA" id="ARBA00022737"/>
    </source>
</evidence>
<dbReference type="KEGG" id="aplc:110974526"/>
<dbReference type="SMART" id="SM00179">
    <property type="entry name" value="EGF_CA"/>
    <property type="match status" value="3"/>
</dbReference>
<keyword evidence="4 5" id="KW-1015">Disulfide bond</keyword>
<feature type="disulfide bond" evidence="5">
    <location>
        <begin position="1335"/>
        <end position="1344"/>
    </location>
</feature>
<dbReference type="PANTHER" id="PTHR24044:SF417">
    <property type="entry name" value="WEARY, ISOFORM B"/>
    <property type="match status" value="1"/>
</dbReference>
<dbReference type="SUPFAM" id="SSF82671">
    <property type="entry name" value="SEA domain"/>
    <property type="match status" value="1"/>
</dbReference>
<feature type="region of interest" description="Disordered" evidence="7">
    <location>
        <begin position="11"/>
        <end position="92"/>
    </location>
</feature>
<dbReference type="Proteomes" id="UP000694845">
    <property type="component" value="Unplaced"/>
</dbReference>
<evidence type="ECO:0000256" key="7">
    <source>
        <dbReference type="SAM" id="MobiDB-lite"/>
    </source>
</evidence>
<evidence type="ECO:0000259" key="9">
    <source>
        <dbReference type="PROSITE" id="PS50024"/>
    </source>
</evidence>
<evidence type="ECO:0000256" key="6">
    <source>
        <dbReference type="PROSITE-ProRule" id="PRU00302"/>
    </source>
</evidence>
<dbReference type="Gene3D" id="3.30.70.960">
    <property type="entry name" value="SEA domain"/>
    <property type="match status" value="1"/>
</dbReference>
<feature type="region of interest" description="Disordered" evidence="7">
    <location>
        <begin position="938"/>
        <end position="1047"/>
    </location>
</feature>
<evidence type="ECO:0000256" key="8">
    <source>
        <dbReference type="SAM" id="Phobius"/>
    </source>
</evidence>
<dbReference type="SUPFAM" id="SSF57535">
    <property type="entry name" value="Complement control module/SCR domain"/>
    <property type="match status" value="1"/>
</dbReference>
<keyword evidence="1 5" id="KW-0245">EGF-like domain</keyword>
<feature type="compositionally biased region" description="Low complexity" evidence="7">
    <location>
        <begin position="11"/>
        <end position="27"/>
    </location>
</feature>
<keyword evidence="8" id="KW-0472">Membrane</keyword>